<keyword evidence="3" id="KW-1185">Reference proteome</keyword>
<organism evidence="2 3">
    <name type="scientific">Pandoravirus salinus</name>
    <dbReference type="NCBI Taxonomy" id="1349410"/>
    <lineage>
        <taxon>Viruses</taxon>
        <taxon>Pandoravirus</taxon>
    </lineage>
</organism>
<evidence type="ECO:0000313" key="2">
    <source>
        <dbReference type="EMBL" id="AGO83455.2"/>
    </source>
</evidence>
<dbReference type="RefSeq" id="YP_008436517.2">
    <property type="nucleotide sequence ID" value="NC_022098.1"/>
</dbReference>
<name>S4W059_9VIRU</name>
<reference evidence="2 3" key="1">
    <citation type="journal article" date="2013" name="Science">
        <title>Pandoraviruses: amoeba viruses with genomes up to 2.5 Mb reaching that of parasitic eukaryotes.</title>
        <authorList>
            <person name="Philippe N."/>
            <person name="Legendre M."/>
            <person name="Doutre G."/>
            <person name="Coute Y."/>
            <person name="Poirot O."/>
            <person name="Lescot M."/>
            <person name="Arslan D."/>
            <person name="Seltzer V."/>
            <person name="Bertaux L."/>
            <person name="Bruley C."/>
            <person name="Garin J."/>
            <person name="Claverie J.M."/>
            <person name="Abergel C."/>
        </authorList>
    </citation>
    <scope>NUCLEOTIDE SEQUENCE [LARGE SCALE GENOMIC DNA]</scope>
</reference>
<dbReference type="Proteomes" id="UP000204584">
    <property type="component" value="Segment"/>
</dbReference>
<evidence type="ECO:0000256" key="1">
    <source>
        <dbReference type="SAM" id="MobiDB-lite"/>
    </source>
</evidence>
<evidence type="ECO:0000313" key="3">
    <source>
        <dbReference type="Proteomes" id="UP000204584"/>
    </source>
</evidence>
<feature type="compositionally biased region" description="Basic and acidic residues" evidence="1">
    <location>
        <begin position="1"/>
        <end position="12"/>
    </location>
</feature>
<dbReference type="GeneID" id="16605242"/>
<accession>S4W059</accession>
<gene>
    <name evidence="2" type="ORF">psal_cds_56</name>
</gene>
<dbReference type="KEGG" id="vg:16605242"/>
<protein>
    <submittedName>
        <fullName evidence="2">Uncharacterized protein</fullName>
    </submittedName>
</protein>
<dbReference type="EMBL" id="KC977571">
    <property type="protein sequence ID" value="AGO83455.2"/>
    <property type="molecule type" value="Genomic_DNA"/>
</dbReference>
<feature type="region of interest" description="Disordered" evidence="1">
    <location>
        <begin position="1"/>
        <end position="32"/>
    </location>
</feature>
<proteinExistence type="predicted"/>
<sequence>MGDLWRHGDTRSAQRPATAPPDRRPARWQSPLGEKRVALRASPHWRQQKEALTMQEPVTIGVKRRRAPIRPEVAAAVGLCGQPRRSLSPAQAQRLRDISILLGVGSTDPCIALPDAVGDEWVEALESAPLLVEEEARKERGRVTMVRQRAERVRRGFTTESGPPLAVPSPPQPWAGLPPEMHLEIIERLVETDPRDVLALYETDRTARDLIGHSQHTAVTVGPDGQLTAVRVPLIEYVRLASVMGETDPTRLFLAAALCALKSLADLQVDENDAVEHGMGIDPTFGCLDQTEYPVPRHYAAPWGGDSKVSYSAAIDKGGSAANVPWWDIETRPWYDPDGDLGGARAILGPLPGDLPDVVVEWRDWAVGMRDALFTDRGWSRTPIAARYVGIFGWRHPPLAPRELYEQAGHSALHLTPGRPPMDEATLSRVRWLATLDGADVAALLGRPPGDLDIGQWLRVSASAMETVWAVDVRRLQAAMQHYRAAAAQRLQNVIDNSDGRIAREALDAIARRAALYPMSRACLAQSRSPRQLAPLAGLLAPSNLWLVPIGEAAGLIGDLSAPALDEAIAMARGTTLPRV</sequence>